<dbReference type="EMBL" id="LAZR01002848">
    <property type="protein sequence ID" value="KKN24882.1"/>
    <property type="molecule type" value="Genomic_DNA"/>
</dbReference>
<dbReference type="PROSITE" id="PS51257">
    <property type="entry name" value="PROKAR_LIPOPROTEIN"/>
    <property type="match status" value="1"/>
</dbReference>
<proteinExistence type="predicted"/>
<sequence length="153" mass="16721">MRNPLRYFAVLAITLAVGCAAGYNDLTAEQKSQIAFNTLDFAFDTAEAVFVLLEKDGIQHMPTARAVWTIVQSGIETYLETLQIIGIIATPDYAVEAIDAINDRAVALGVVDENEARLLLHSYPPVALRLFKEARRVEIVEVAADGSGVTLRE</sequence>
<accession>A0A0F9PK90</accession>
<dbReference type="AlphaFoldDB" id="A0A0F9PK90"/>
<evidence type="ECO:0000313" key="1">
    <source>
        <dbReference type="EMBL" id="KKN24882.1"/>
    </source>
</evidence>
<protein>
    <submittedName>
        <fullName evidence="1">Uncharacterized protein</fullName>
    </submittedName>
</protein>
<comment type="caution">
    <text evidence="1">The sequence shown here is derived from an EMBL/GenBank/DDBJ whole genome shotgun (WGS) entry which is preliminary data.</text>
</comment>
<name>A0A0F9PK90_9ZZZZ</name>
<reference evidence="1" key="1">
    <citation type="journal article" date="2015" name="Nature">
        <title>Complex archaea that bridge the gap between prokaryotes and eukaryotes.</title>
        <authorList>
            <person name="Spang A."/>
            <person name="Saw J.H."/>
            <person name="Jorgensen S.L."/>
            <person name="Zaremba-Niedzwiedzka K."/>
            <person name="Martijn J."/>
            <person name="Lind A.E."/>
            <person name="van Eijk R."/>
            <person name="Schleper C."/>
            <person name="Guy L."/>
            <person name="Ettema T.J."/>
        </authorList>
    </citation>
    <scope>NUCLEOTIDE SEQUENCE</scope>
</reference>
<organism evidence="1">
    <name type="scientific">marine sediment metagenome</name>
    <dbReference type="NCBI Taxonomy" id="412755"/>
    <lineage>
        <taxon>unclassified sequences</taxon>
        <taxon>metagenomes</taxon>
        <taxon>ecological metagenomes</taxon>
    </lineage>
</organism>
<gene>
    <name evidence="1" type="ORF">LCGC14_0890320</name>
</gene>